<evidence type="ECO:0000259" key="4">
    <source>
        <dbReference type="Pfam" id="PF01370"/>
    </source>
</evidence>
<reference evidence="5 6" key="1">
    <citation type="submission" date="2020-04" db="EMBL/GenBank/DDBJ databases">
        <title>Paraburkholderia sp. RP-4-7 isolated from soil.</title>
        <authorList>
            <person name="Dahal R.H."/>
        </authorList>
    </citation>
    <scope>NUCLEOTIDE SEQUENCE [LARGE SCALE GENOMIC DNA]</scope>
    <source>
        <strain evidence="5 6">RP-4-7</strain>
    </source>
</reference>
<dbReference type="Proteomes" id="UP000544134">
    <property type="component" value="Unassembled WGS sequence"/>
</dbReference>
<dbReference type="AlphaFoldDB" id="A0A848IGI8"/>
<feature type="domain" description="NAD-dependent epimerase/dehydratase" evidence="4">
    <location>
        <begin position="5"/>
        <end position="218"/>
    </location>
</feature>
<dbReference type="Pfam" id="PF01370">
    <property type="entry name" value="Epimerase"/>
    <property type="match status" value="1"/>
</dbReference>
<keyword evidence="3" id="KW-0520">NAD</keyword>
<comment type="caution">
    <text evidence="5">The sequence shown here is derived from an EMBL/GenBank/DDBJ whole genome shotgun (WGS) entry which is preliminary data.</text>
</comment>
<dbReference type="EMBL" id="JABBGJ010000018">
    <property type="protein sequence ID" value="NML99835.1"/>
    <property type="molecule type" value="Genomic_DNA"/>
</dbReference>
<dbReference type="PANTHER" id="PTHR43103">
    <property type="entry name" value="NUCLEOSIDE-DIPHOSPHATE-SUGAR EPIMERASE"/>
    <property type="match status" value="1"/>
</dbReference>
<keyword evidence="6" id="KW-1185">Reference proteome</keyword>
<dbReference type="PANTHER" id="PTHR43103:SF5">
    <property type="entry name" value="4-EPIMERASE, PUTATIVE (AFU_ORTHOLOGUE AFUA_7G00360)-RELATED"/>
    <property type="match status" value="1"/>
</dbReference>
<dbReference type="Gene3D" id="3.40.50.720">
    <property type="entry name" value="NAD(P)-binding Rossmann-like Domain"/>
    <property type="match status" value="1"/>
</dbReference>
<gene>
    <name evidence="5" type="ORF">HHL24_18090</name>
</gene>
<evidence type="ECO:0000256" key="1">
    <source>
        <dbReference type="ARBA" id="ARBA00007637"/>
    </source>
</evidence>
<protein>
    <submittedName>
        <fullName evidence="5">NAD(P)-dependent oxidoreductase</fullName>
    </submittedName>
</protein>
<dbReference type="RefSeq" id="WP_169486798.1">
    <property type="nucleotide sequence ID" value="NZ_JABBGJ010000018.1"/>
</dbReference>
<name>A0A848IGI8_9BURK</name>
<dbReference type="InterPro" id="IPR036291">
    <property type="entry name" value="NAD(P)-bd_dom_sf"/>
</dbReference>
<keyword evidence="2" id="KW-0560">Oxidoreductase</keyword>
<evidence type="ECO:0000313" key="6">
    <source>
        <dbReference type="Proteomes" id="UP000544134"/>
    </source>
</evidence>
<comment type="similarity">
    <text evidence="1">Belongs to the NAD(P)-dependent epimerase/dehydratase family.</text>
</comment>
<dbReference type="SUPFAM" id="SSF51735">
    <property type="entry name" value="NAD(P)-binding Rossmann-fold domains"/>
    <property type="match status" value="1"/>
</dbReference>
<sequence length="280" mass="30793">MKKIALSGAGGQLGSVVRAALVARGIPLRSAAGSRALVPLVEGEDVMHGDLRDPAVVDRLLAGVDVLIHFAGTSVERPLPEIIDNNLRALVEVYEGARRQGVRRVVFASSNHAIGMYPVTEHLNLDCALRPDGFYGLSKVWGEALARMYWDKHGIESICVRIGSCLERPTEQRHLSTWFGHRDLMHFLDRCVEAEDVGFITVWGVSANKRSWWDNSDAERLGYRPTQDAEVYAEEILARPNPLDALGQRYQGGSFVGIDYSRDENVSKDSANKGSAGQPV</sequence>
<proteinExistence type="inferred from homology"/>
<dbReference type="InterPro" id="IPR001509">
    <property type="entry name" value="Epimerase_deHydtase"/>
</dbReference>
<accession>A0A848IGI8</accession>
<dbReference type="GO" id="GO:0016491">
    <property type="term" value="F:oxidoreductase activity"/>
    <property type="evidence" value="ECO:0007669"/>
    <property type="project" value="UniProtKB-KW"/>
</dbReference>
<evidence type="ECO:0000256" key="2">
    <source>
        <dbReference type="ARBA" id="ARBA00023002"/>
    </source>
</evidence>
<evidence type="ECO:0000256" key="3">
    <source>
        <dbReference type="ARBA" id="ARBA00023027"/>
    </source>
</evidence>
<organism evidence="5 6">
    <name type="scientific">Paraburkholderia polaris</name>
    <dbReference type="NCBI Taxonomy" id="2728848"/>
    <lineage>
        <taxon>Bacteria</taxon>
        <taxon>Pseudomonadati</taxon>
        <taxon>Pseudomonadota</taxon>
        <taxon>Betaproteobacteria</taxon>
        <taxon>Burkholderiales</taxon>
        <taxon>Burkholderiaceae</taxon>
        <taxon>Paraburkholderia</taxon>
    </lineage>
</organism>
<evidence type="ECO:0000313" key="5">
    <source>
        <dbReference type="EMBL" id="NML99835.1"/>
    </source>
</evidence>